<gene>
    <name evidence="1" type="ORF">EAY64_20195</name>
</gene>
<organism evidence="1 2">
    <name type="scientific">Aquitalea palustris</name>
    <dbReference type="NCBI Taxonomy" id="2480983"/>
    <lineage>
        <taxon>Bacteria</taxon>
        <taxon>Pseudomonadati</taxon>
        <taxon>Pseudomonadota</taxon>
        <taxon>Betaproteobacteria</taxon>
        <taxon>Neisseriales</taxon>
        <taxon>Chromobacteriaceae</taxon>
        <taxon>Aquitalea</taxon>
    </lineage>
</organism>
<evidence type="ECO:0000313" key="1">
    <source>
        <dbReference type="EMBL" id="RMC90364.1"/>
    </source>
</evidence>
<dbReference type="AlphaFoldDB" id="A0A454JCT1"/>
<feature type="non-terminal residue" evidence="1">
    <location>
        <position position="1"/>
    </location>
</feature>
<dbReference type="Pfam" id="PF05954">
    <property type="entry name" value="Phage_GPD"/>
    <property type="match status" value="1"/>
</dbReference>
<comment type="caution">
    <text evidence="1">The sequence shown here is derived from an EMBL/GenBank/DDBJ whole genome shotgun (WGS) entry which is preliminary data.</text>
</comment>
<reference evidence="1 2" key="1">
    <citation type="submission" date="2018-10" db="EMBL/GenBank/DDBJ databases">
        <title>Draft genome sequence of Aquitalea MWU14-2217 isolated from a wild cranberry bog in Provincetown, Massachusetts.</title>
        <authorList>
            <person name="Ebadzadsahrai G."/>
            <person name="Soby S."/>
        </authorList>
    </citation>
    <scope>NUCLEOTIDE SEQUENCE [LARGE SCALE GENOMIC DNA]</scope>
    <source>
        <strain evidence="1 2">MWU14-2217</strain>
    </source>
</reference>
<sequence>IVRLLHEEGYAWRFEHIDGAHPQVKLVVFDDAYSLPPAVSERVRFHRSDATEEEDGLTDWSAARQVVSGNVALASFDYQPVSTQHTGDQTRIQQ</sequence>
<proteinExistence type="predicted"/>
<dbReference type="EMBL" id="RFAR01000171">
    <property type="protein sequence ID" value="RMC90364.1"/>
    <property type="molecule type" value="Genomic_DNA"/>
</dbReference>
<keyword evidence="2" id="KW-1185">Reference proteome</keyword>
<evidence type="ECO:0000313" key="2">
    <source>
        <dbReference type="Proteomes" id="UP000274139"/>
    </source>
</evidence>
<name>A0A454JCT1_9NEIS</name>
<feature type="non-terminal residue" evidence="1">
    <location>
        <position position="94"/>
    </location>
</feature>
<dbReference type="Proteomes" id="UP000274139">
    <property type="component" value="Unassembled WGS sequence"/>
</dbReference>
<accession>A0A454JCT1</accession>
<protein>
    <submittedName>
        <fullName evidence="1">Type VI secretion system tip protein VgrG</fullName>
    </submittedName>
</protein>
<dbReference type="RefSeq" id="WP_255424562.1">
    <property type="nucleotide sequence ID" value="NZ_RFAR01000171.1"/>
</dbReference>